<dbReference type="SUPFAM" id="SSF55729">
    <property type="entry name" value="Acyl-CoA N-acyltransferases (Nat)"/>
    <property type="match status" value="1"/>
</dbReference>
<comment type="caution">
    <text evidence="3">The sequence shown here is derived from an EMBL/GenBank/DDBJ whole genome shotgun (WGS) entry which is preliminary data.</text>
</comment>
<evidence type="ECO:0000259" key="2">
    <source>
        <dbReference type="Pfam" id="PF25000"/>
    </source>
</evidence>
<organism evidence="3 4">
    <name type="scientific">Neurospora tetraspora</name>
    <dbReference type="NCBI Taxonomy" id="94610"/>
    <lineage>
        <taxon>Eukaryota</taxon>
        <taxon>Fungi</taxon>
        <taxon>Dikarya</taxon>
        <taxon>Ascomycota</taxon>
        <taxon>Pezizomycotina</taxon>
        <taxon>Sordariomycetes</taxon>
        <taxon>Sordariomycetidae</taxon>
        <taxon>Sordariales</taxon>
        <taxon>Sordariaceae</taxon>
        <taxon>Neurospora</taxon>
    </lineage>
</organism>
<dbReference type="PANTHER" id="PTHR35205:SF1">
    <property type="entry name" value="ZU5 DOMAIN-CONTAINING PROTEIN"/>
    <property type="match status" value="1"/>
</dbReference>
<evidence type="ECO:0000313" key="4">
    <source>
        <dbReference type="Proteomes" id="UP001278500"/>
    </source>
</evidence>
<protein>
    <submittedName>
        <fullName evidence="3">P-loop containing nucleoside triphosphate hydrolase protein</fullName>
    </submittedName>
</protein>
<dbReference type="AlphaFoldDB" id="A0AAE0JC46"/>
<feature type="domain" description="DUF7779" evidence="2">
    <location>
        <begin position="330"/>
        <end position="418"/>
    </location>
</feature>
<evidence type="ECO:0000313" key="3">
    <source>
        <dbReference type="EMBL" id="KAK3342331.1"/>
    </source>
</evidence>
<dbReference type="Pfam" id="PF25000">
    <property type="entry name" value="DUF7779"/>
    <property type="match status" value="1"/>
</dbReference>
<keyword evidence="3" id="KW-0378">Hydrolase</keyword>
<dbReference type="PANTHER" id="PTHR35205">
    <property type="entry name" value="NB-ARC AND TPR DOMAIN PROTEIN"/>
    <property type="match status" value="1"/>
</dbReference>
<dbReference type="InterPro" id="IPR016181">
    <property type="entry name" value="Acyl_CoA_acyltransferase"/>
</dbReference>
<dbReference type="GeneID" id="87864087"/>
<proteinExistence type="predicted"/>
<gene>
    <name evidence="3" type="ORF">B0H65DRAFT_467947</name>
</gene>
<dbReference type="Gene3D" id="3.40.50.300">
    <property type="entry name" value="P-loop containing nucleotide triphosphate hydrolases"/>
    <property type="match status" value="1"/>
</dbReference>
<dbReference type="InterPro" id="IPR056681">
    <property type="entry name" value="DUF7779"/>
</dbReference>
<accession>A0AAE0JC46</accession>
<dbReference type="EMBL" id="JAUEPP010000005">
    <property type="protein sequence ID" value="KAK3342331.1"/>
    <property type="molecule type" value="Genomic_DNA"/>
</dbReference>
<dbReference type="SUPFAM" id="SSF52540">
    <property type="entry name" value="P-loop containing nucleoside triphosphate hydrolases"/>
    <property type="match status" value="1"/>
</dbReference>
<dbReference type="RefSeq" id="XP_062680124.1">
    <property type="nucleotide sequence ID" value="XM_062826933.1"/>
</dbReference>
<dbReference type="GO" id="GO:0016787">
    <property type="term" value="F:hydrolase activity"/>
    <property type="evidence" value="ECO:0007669"/>
    <property type="project" value="UniProtKB-KW"/>
</dbReference>
<sequence length="552" mass="62536">MANTIYNGAISGESFVVGPQVSHGGIMNIHFANRTGPVTAIRPPFSNVPYRSDPHHIDRPKIMKWLRERLGPPSNSTHSRAALFGLSGIGKSKLAIRYAEEFQKEFPQAYVFWVTAGSKESFVQGFRRIAEDLRLPDPSGSGNDMLRRVRSWLCDNENVQWLLILDNANDYRVFRDQRTTSDVPPAIDSEALETFLPQTDNGRILITSWSQRTAEILALSHEDTCAVPEMDEDQARLLFSKKLGEFGESDDIVRKVVLALNCIPLSISQAAAYIHKLRPWMTCAKYLEKFNGRNFVVLSSRDSEGRYSFDAKNREVEIKTWQITFNQIRDERQSAADLLSLMSFFQPQGIPGWVLRKYYSERDNKDSSTDASNDGEDEFEDDLTLLRDYSLVTVAQDERSFQMHSLVQSFTRSWLETSQVDHNWRCCFRRLMINNYPPPVAERWGVCGELTPHIEPLVTTTARQLEDVDETICFVELLRKVGEYNLAMAMYETALRIINKAEQLAVQMLGQQVCQGGGGADTGPHPGLKPSHHTVRPLNPQHMAVATARCLA</sequence>
<name>A0AAE0JC46_9PEZI</name>
<dbReference type="InterPro" id="IPR027417">
    <property type="entry name" value="P-loop_NTPase"/>
</dbReference>
<feature type="region of interest" description="Disordered" evidence="1">
    <location>
        <begin position="516"/>
        <end position="535"/>
    </location>
</feature>
<keyword evidence="4" id="KW-1185">Reference proteome</keyword>
<evidence type="ECO:0000256" key="1">
    <source>
        <dbReference type="SAM" id="MobiDB-lite"/>
    </source>
</evidence>
<reference evidence="3" key="1">
    <citation type="journal article" date="2023" name="Mol. Phylogenet. Evol.">
        <title>Genome-scale phylogeny and comparative genomics of the fungal order Sordariales.</title>
        <authorList>
            <person name="Hensen N."/>
            <person name="Bonometti L."/>
            <person name="Westerberg I."/>
            <person name="Brannstrom I.O."/>
            <person name="Guillou S."/>
            <person name="Cros-Aarteil S."/>
            <person name="Calhoun S."/>
            <person name="Haridas S."/>
            <person name="Kuo A."/>
            <person name="Mondo S."/>
            <person name="Pangilinan J."/>
            <person name="Riley R."/>
            <person name="LaButti K."/>
            <person name="Andreopoulos B."/>
            <person name="Lipzen A."/>
            <person name="Chen C."/>
            <person name="Yan M."/>
            <person name="Daum C."/>
            <person name="Ng V."/>
            <person name="Clum A."/>
            <person name="Steindorff A."/>
            <person name="Ohm R.A."/>
            <person name="Martin F."/>
            <person name="Silar P."/>
            <person name="Natvig D.O."/>
            <person name="Lalanne C."/>
            <person name="Gautier V."/>
            <person name="Ament-Velasquez S.L."/>
            <person name="Kruys A."/>
            <person name="Hutchinson M.I."/>
            <person name="Powell A.J."/>
            <person name="Barry K."/>
            <person name="Miller A.N."/>
            <person name="Grigoriev I.V."/>
            <person name="Debuchy R."/>
            <person name="Gladieux P."/>
            <person name="Hiltunen Thoren M."/>
            <person name="Johannesson H."/>
        </authorList>
    </citation>
    <scope>NUCLEOTIDE SEQUENCE</scope>
    <source>
        <strain evidence="3">CBS 560.94</strain>
    </source>
</reference>
<reference evidence="3" key="2">
    <citation type="submission" date="2023-06" db="EMBL/GenBank/DDBJ databases">
        <authorList>
            <consortium name="Lawrence Berkeley National Laboratory"/>
            <person name="Haridas S."/>
            <person name="Hensen N."/>
            <person name="Bonometti L."/>
            <person name="Westerberg I."/>
            <person name="Brannstrom I.O."/>
            <person name="Guillou S."/>
            <person name="Cros-Aarteil S."/>
            <person name="Calhoun S."/>
            <person name="Kuo A."/>
            <person name="Mondo S."/>
            <person name="Pangilinan J."/>
            <person name="Riley R."/>
            <person name="Labutti K."/>
            <person name="Andreopoulos B."/>
            <person name="Lipzen A."/>
            <person name="Chen C."/>
            <person name="Yanf M."/>
            <person name="Daum C."/>
            <person name="Ng V."/>
            <person name="Clum A."/>
            <person name="Steindorff A."/>
            <person name="Ohm R."/>
            <person name="Martin F."/>
            <person name="Silar P."/>
            <person name="Natvig D."/>
            <person name="Lalanne C."/>
            <person name="Gautier V."/>
            <person name="Ament-Velasquez S.L."/>
            <person name="Kruys A."/>
            <person name="Hutchinson M.I."/>
            <person name="Powell A.J."/>
            <person name="Barry K."/>
            <person name="Miller A.N."/>
            <person name="Grigoriev I.V."/>
            <person name="Debuchy R."/>
            <person name="Gladieux P."/>
            <person name="Thoren M.H."/>
            <person name="Johannesson H."/>
        </authorList>
    </citation>
    <scope>NUCLEOTIDE SEQUENCE</scope>
    <source>
        <strain evidence="3">CBS 560.94</strain>
    </source>
</reference>
<dbReference type="Proteomes" id="UP001278500">
    <property type="component" value="Unassembled WGS sequence"/>
</dbReference>